<gene>
    <name evidence="2" type="ORF">SK128_007691</name>
</gene>
<dbReference type="EMBL" id="JAXCGZ010005713">
    <property type="protein sequence ID" value="KAK7081061.1"/>
    <property type="molecule type" value="Genomic_DNA"/>
</dbReference>
<dbReference type="Proteomes" id="UP001381693">
    <property type="component" value="Unassembled WGS sequence"/>
</dbReference>
<evidence type="ECO:0000313" key="2">
    <source>
        <dbReference type="EMBL" id="KAK7081061.1"/>
    </source>
</evidence>
<keyword evidence="1" id="KW-1133">Transmembrane helix</keyword>
<proteinExistence type="predicted"/>
<evidence type="ECO:0000313" key="3">
    <source>
        <dbReference type="Proteomes" id="UP001381693"/>
    </source>
</evidence>
<keyword evidence="1" id="KW-0812">Transmembrane</keyword>
<evidence type="ECO:0000256" key="1">
    <source>
        <dbReference type="SAM" id="Phobius"/>
    </source>
</evidence>
<sequence length="123" mass="13604">MAVLLTFIGIVCYVVISPEDFFWFAIVLFLGVICAVVLLVTYLKESSELEAGMIYVQNYGSINPRRSDPPPNYSSVIMDTGAPSVDALAALETEYKEKFRDCSEEELPTYESAMCSGQVPSKI</sequence>
<name>A0AAN8XB61_HALRR</name>
<keyword evidence="1" id="KW-0472">Membrane</keyword>
<comment type="caution">
    <text evidence="2">The sequence shown here is derived from an EMBL/GenBank/DDBJ whole genome shotgun (WGS) entry which is preliminary data.</text>
</comment>
<dbReference type="AlphaFoldDB" id="A0AAN8XB61"/>
<organism evidence="2 3">
    <name type="scientific">Halocaridina rubra</name>
    <name type="common">Hawaiian red shrimp</name>
    <dbReference type="NCBI Taxonomy" id="373956"/>
    <lineage>
        <taxon>Eukaryota</taxon>
        <taxon>Metazoa</taxon>
        <taxon>Ecdysozoa</taxon>
        <taxon>Arthropoda</taxon>
        <taxon>Crustacea</taxon>
        <taxon>Multicrustacea</taxon>
        <taxon>Malacostraca</taxon>
        <taxon>Eumalacostraca</taxon>
        <taxon>Eucarida</taxon>
        <taxon>Decapoda</taxon>
        <taxon>Pleocyemata</taxon>
        <taxon>Caridea</taxon>
        <taxon>Atyoidea</taxon>
        <taxon>Atyidae</taxon>
        <taxon>Halocaridina</taxon>
    </lineage>
</organism>
<reference evidence="2 3" key="1">
    <citation type="submission" date="2023-11" db="EMBL/GenBank/DDBJ databases">
        <title>Halocaridina rubra genome assembly.</title>
        <authorList>
            <person name="Smith C."/>
        </authorList>
    </citation>
    <scope>NUCLEOTIDE SEQUENCE [LARGE SCALE GENOMIC DNA]</scope>
    <source>
        <strain evidence="2">EP-1</strain>
        <tissue evidence="2">Whole</tissue>
    </source>
</reference>
<accession>A0AAN8XB61</accession>
<protein>
    <submittedName>
        <fullName evidence="2">Uncharacterized protein</fullName>
    </submittedName>
</protein>
<keyword evidence="3" id="KW-1185">Reference proteome</keyword>
<feature type="transmembrane region" description="Helical" evidence="1">
    <location>
        <begin position="22"/>
        <end position="43"/>
    </location>
</feature>